<dbReference type="EMBL" id="SZVO01000006">
    <property type="protein sequence ID" value="TKT91747.1"/>
    <property type="molecule type" value="Genomic_DNA"/>
</dbReference>
<evidence type="ECO:0008006" key="3">
    <source>
        <dbReference type="Google" id="ProtNLM"/>
    </source>
</evidence>
<accession>A0A4U6D6A0</accession>
<evidence type="ECO:0000313" key="1">
    <source>
        <dbReference type="EMBL" id="TKT91747.1"/>
    </source>
</evidence>
<keyword evidence="2" id="KW-1185">Reference proteome</keyword>
<gene>
    <name evidence="1" type="ORF">FDK13_14660</name>
</gene>
<dbReference type="OrthoDB" id="8887208at2"/>
<name>A0A4U6D6A0_9BACT</name>
<proteinExistence type="predicted"/>
<protein>
    <recommendedName>
        <fullName evidence="3">Outer membrane protein beta-barrel domain-containing protein</fullName>
    </recommendedName>
</protein>
<reference evidence="1 2" key="1">
    <citation type="submission" date="2019-05" db="EMBL/GenBank/DDBJ databases">
        <title>Dyadobacter AR-3-8 sp. nov., isolated from arctic soil.</title>
        <authorList>
            <person name="Chaudhary D.K."/>
        </authorList>
    </citation>
    <scope>NUCLEOTIDE SEQUENCE [LARGE SCALE GENOMIC DNA]</scope>
    <source>
        <strain evidence="1 2">AR-3-8</strain>
    </source>
</reference>
<dbReference type="Proteomes" id="UP000304900">
    <property type="component" value="Unassembled WGS sequence"/>
</dbReference>
<comment type="caution">
    <text evidence="1">The sequence shown here is derived from an EMBL/GenBank/DDBJ whole genome shotgun (WGS) entry which is preliminary data.</text>
</comment>
<sequence>MQAVFAYSQTYDFARAHNQKGKIFVSWGWNQSAYTKSDIHFKGNDYNFTLKDVVAKDRQTGFSLRYFNPSKITIPQYNFRIGYYFNSKYSISFGFDHMKYVMQQDQTVKINGAIAGTGTDYDKTYNNVPIKLTPNFLRFEHTNGLNYLNLEVRRMDNLFDQRSLKIKNIDINLIEGVGAGILYPKSDVTLLNYAENDQWHVAGYGIDLVTGLNITFFKHFFIQGEAKGGFINMPNILTTNFTDDRAAQHFFFVQGNVNFGVIFKL</sequence>
<dbReference type="AlphaFoldDB" id="A0A4U6D6A0"/>
<evidence type="ECO:0000313" key="2">
    <source>
        <dbReference type="Proteomes" id="UP000304900"/>
    </source>
</evidence>
<organism evidence="1 2">
    <name type="scientific">Dyadobacter frigoris</name>
    <dbReference type="NCBI Taxonomy" id="2576211"/>
    <lineage>
        <taxon>Bacteria</taxon>
        <taxon>Pseudomonadati</taxon>
        <taxon>Bacteroidota</taxon>
        <taxon>Cytophagia</taxon>
        <taxon>Cytophagales</taxon>
        <taxon>Spirosomataceae</taxon>
        <taxon>Dyadobacter</taxon>
    </lineage>
</organism>